<gene>
    <name evidence="2" type="ORF">E2C01_046171</name>
</gene>
<evidence type="ECO:0000313" key="2">
    <source>
        <dbReference type="EMBL" id="MPC52307.1"/>
    </source>
</evidence>
<organism evidence="2 3">
    <name type="scientific">Portunus trituberculatus</name>
    <name type="common">Swimming crab</name>
    <name type="synonym">Neptunus trituberculatus</name>
    <dbReference type="NCBI Taxonomy" id="210409"/>
    <lineage>
        <taxon>Eukaryota</taxon>
        <taxon>Metazoa</taxon>
        <taxon>Ecdysozoa</taxon>
        <taxon>Arthropoda</taxon>
        <taxon>Crustacea</taxon>
        <taxon>Multicrustacea</taxon>
        <taxon>Malacostraca</taxon>
        <taxon>Eumalacostraca</taxon>
        <taxon>Eucarida</taxon>
        <taxon>Decapoda</taxon>
        <taxon>Pleocyemata</taxon>
        <taxon>Brachyura</taxon>
        <taxon>Eubrachyura</taxon>
        <taxon>Portunoidea</taxon>
        <taxon>Portunidae</taxon>
        <taxon>Portuninae</taxon>
        <taxon>Portunus</taxon>
    </lineage>
</organism>
<protein>
    <submittedName>
        <fullName evidence="2">Uncharacterized protein</fullName>
    </submittedName>
</protein>
<keyword evidence="3" id="KW-1185">Reference proteome</keyword>
<dbReference type="EMBL" id="VSRR010010769">
    <property type="protein sequence ID" value="MPC52307.1"/>
    <property type="molecule type" value="Genomic_DNA"/>
</dbReference>
<dbReference type="Proteomes" id="UP000324222">
    <property type="component" value="Unassembled WGS sequence"/>
</dbReference>
<sequence length="107" mass="11851">MIVECVTVCCTNEDVMYWEVERGIESKSIQYKAPPILPKGAAAHAQECQVSVSVVCHGETIIVRMDNLPTLGPWPGFKLKCRAEDPSSRQSMNGPVPLYLGGHHERQ</sequence>
<evidence type="ECO:0000256" key="1">
    <source>
        <dbReference type="SAM" id="MobiDB-lite"/>
    </source>
</evidence>
<proteinExistence type="predicted"/>
<dbReference type="AlphaFoldDB" id="A0A5B7G3Y8"/>
<name>A0A5B7G3Y8_PORTR</name>
<evidence type="ECO:0000313" key="3">
    <source>
        <dbReference type="Proteomes" id="UP000324222"/>
    </source>
</evidence>
<accession>A0A5B7G3Y8</accession>
<feature type="region of interest" description="Disordered" evidence="1">
    <location>
        <begin position="84"/>
        <end position="107"/>
    </location>
</feature>
<comment type="caution">
    <text evidence="2">The sequence shown here is derived from an EMBL/GenBank/DDBJ whole genome shotgun (WGS) entry which is preliminary data.</text>
</comment>
<reference evidence="2 3" key="1">
    <citation type="submission" date="2019-05" db="EMBL/GenBank/DDBJ databases">
        <title>Another draft genome of Portunus trituberculatus and its Hox gene families provides insights of decapod evolution.</title>
        <authorList>
            <person name="Jeong J.-H."/>
            <person name="Song I."/>
            <person name="Kim S."/>
            <person name="Choi T."/>
            <person name="Kim D."/>
            <person name="Ryu S."/>
            <person name="Kim W."/>
        </authorList>
    </citation>
    <scope>NUCLEOTIDE SEQUENCE [LARGE SCALE GENOMIC DNA]</scope>
    <source>
        <tissue evidence="2">Muscle</tissue>
    </source>
</reference>